<dbReference type="EMBL" id="BAAAWD010000019">
    <property type="protein sequence ID" value="GAA3029463.1"/>
    <property type="molecule type" value="Genomic_DNA"/>
</dbReference>
<reference evidence="3" key="1">
    <citation type="journal article" date="2019" name="Int. J. Syst. Evol. Microbiol.">
        <title>The Global Catalogue of Microorganisms (GCM) 10K type strain sequencing project: providing services to taxonomists for standard genome sequencing and annotation.</title>
        <authorList>
            <consortium name="The Broad Institute Genomics Platform"/>
            <consortium name="The Broad Institute Genome Sequencing Center for Infectious Disease"/>
            <person name="Wu L."/>
            <person name="Ma J."/>
        </authorList>
    </citation>
    <scope>NUCLEOTIDE SEQUENCE [LARGE SCALE GENOMIC DNA]</scope>
    <source>
        <strain evidence="3">JCM 3106</strain>
    </source>
</reference>
<proteinExistence type="predicted"/>
<feature type="compositionally biased region" description="Gly residues" evidence="1">
    <location>
        <begin position="53"/>
        <end position="67"/>
    </location>
</feature>
<gene>
    <name evidence="2" type="ORF">GCM10017559_64980</name>
</gene>
<comment type="caution">
    <text evidence="2">The sequence shown here is derived from an EMBL/GenBank/DDBJ whole genome shotgun (WGS) entry which is preliminary data.</text>
</comment>
<evidence type="ECO:0000313" key="2">
    <source>
        <dbReference type="EMBL" id="GAA3029463.1"/>
    </source>
</evidence>
<protein>
    <submittedName>
        <fullName evidence="2">Uncharacterized protein</fullName>
    </submittedName>
</protein>
<keyword evidence="3" id="KW-1185">Reference proteome</keyword>
<evidence type="ECO:0000256" key="1">
    <source>
        <dbReference type="SAM" id="MobiDB-lite"/>
    </source>
</evidence>
<feature type="compositionally biased region" description="Basic and acidic residues" evidence="1">
    <location>
        <begin position="26"/>
        <end position="38"/>
    </location>
</feature>
<feature type="region of interest" description="Disordered" evidence="1">
    <location>
        <begin position="22"/>
        <end position="75"/>
    </location>
</feature>
<name>A0ABP6L5M7_9ACTN</name>
<organism evidence="2 3">
    <name type="scientific">Streptosporangium longisporum</name>
    <dbReference type="NCBI Taxonomy" id="46187"/>
    <lineage>
        <taxon>Bacteria</taxon>
        <taxon>Bacillati</taxon>
        <taxon>Actinomycetota</taxon>
        <taxon>Actinomycetes</taxon>
        <taxon>Streptosporangiales</taxon>
        <taxon>Streptosporangiaceae</taxon>
        <taxon>Streptosporangium</taxon>
    </lineage>
</organism>
<accession>A0ABP6L5M7</accession>
<dbReference type="Proteomes" id="UP001499930">
    <property type="component" value="Unassembled WGS sequence"/>
</dbReference>
<sequence>MASGEGQGRIARLRALMSRTYGGEKVPLDGERDGHDGNGHGTRKAGTREIGMGEDGSGGHAAVGSGPGEDRPPPG</sequence>
<evidence type="ECO:0000313" key="3">
    <source>
        <dbReference type="Proteomes" id="UP001499930"/>
    </source>
</evidence>